<evidence type="ECO:0008006" key="4">
    <source>
        <dbReference type="Google" id="ProtNLM"/>
    </source>
</evidence>
<dbReference type="HOGENOM" id="CLU_208452_0_0_9"/>
<organism evidence="2 3">
    <name type="scientific">Bacillus infantis NRRL B-14911</name>
    <dbReference type="NCBI Taxonomy" id="1367477"/>
    <lineage>
        <taxon>Bacteria</taxon>
        <taxon>Bacillati</taxon>
        <taxon>Bacillota</taxon>
        <taxon>Bacilli</taxon>
        <taxon>Bacillales</taxon>
        <taxon>Bacillaceae</taxon>
        <taxon>Bacillus</taxon>
    </lineage>
</organism>
<keyword evidence="1" id="KW-1133">Transmembrane helix</keyword>
<proteinExistence type="predicted"/>
<evidence type="ECO:0000313" key="2">
    <source>
        <dbReference type="EMBL" id="AGX04754.1"/>
    </source>
</evidence>
<dbReference type="AlphaFoldDB" id="U5LAA2"/>
<keyword evidence="3" id="KW-1185">Reference proteome</keyword>
<keyword evidence="1" id="KW-0812">Transmembrane</keyword>
<dbReference type="KEGG" id="bif:N288_14270"/>
<accession>U5LAA2</accession>
<keyword evidence="1" id="KW-0472">Membrane</keyword>
<dbReference type="PATRIC" id="fig|1367477.3.peg.2815"/>
<gene>
    <name evidence="2" type="ORF">N288_14270</name>
</gene>
<protein>
    <recommendedName>
        <fullName evidence="4">Amino acid transporter</fullName>
    </recommendedName>
</protein>
<dbReference type="EMBL" id="CP006643">
    <property type="protein sequence ID" value="AGX04754.1"/>
    <property type="molecule type" value="Genomic_DNA"/>
</dbReference>
<evidence type="ECO:0000256" key="1">
    <source>
        <dbReference type="SAM" id="Phobius"/>
    </source>
</evidence>
<dbReference type="Proteomes" id="UP000017805">
    <property type="component" value="Chromosome"/>
</dbReference>
<evidence type="ECO:0000313" key="3">
    <source>
        <dbReference type="Proteomes" id="UP000017805"/>
    </source>
</evidence>
<dbReference type="RefSeq" id="WP_009793391.1">
    <property type="nucleotide sequence ID" value="NC_022524.1"/>
</dbReference>
<feature type="transmembrane region" description="Helical" evidence="1">
    <location>
        <begin position="35"/>
        <end position="57"/>
    </location>
</feature>
<sequence>MAGKEPMNDAVDHMKKIEGLPDAADVRSLPKPIKIIKYVIIGFFLFSIAAVIIMSFFN</sequence>
<dbReference type="STRING" id="1367477.N288_14270"/>
<name>U5LAA2_9BACI</name>
<reference evidence="2 3" key="1">
    <citation type="submission" date="2013-07" db="EMBL/GenBank/DDBJ databases">
        <title>Complete genome sequence of Bacillus infantis NRRL B-14911 that has potential to induce cardiac disease by antigenic mimicry.</title>
        <authorList>
            <person name="Massilamany C."/>
            <person name="Smith T.P.L."/>
            <person name="Loy J.D."/>
            <person name="Barletta R."/>
            <person name="Reddy J."/>
        </authorList>
    </citation>
    <scope>NUCLEOTIDE SEQUENCE [LARGE SCALE GENOMIC DNA]</scope>
    <source>
        <strain evidence="2 3">NRRL B-14911</strain>
    </source>
</reference>